<organism evidence="2 3">
    <name type="scientific">Catenuloplanes indicus</name>
    <dbReference type="NCBI Taxonomy" id="137267"/>
    <lineage>
        <taxon>Bacteria</taxon>
        <taxon>Bacillati</taxon>
        <taxon>Actinomycetota</taxon>
        <taxon>Actinomycetes</taxon>
        <taxon>Micromonosporales</taxon>
        <taxon>Micromonosporaceae</taxon>
        <taxon>Catenuloplanes</taxon>
    </lineage>
</organism>
<feature type="region of interest" description="Disordered" evidence="1">
    <location>
        <begin position="269"/>
        <end position="291"/>
    </location>
</feature>
<evidence type="ECO:0000313" key="3">
    <source>
        <dbReference type="Proteomes" id="UP001240236"/>
    </source>
</evidence>
<dbReference type="InterPro" id="IPR004590">
    <property type="entry name" value="ssDNA_annealing_RecT"/>
</dbReference>
<keyword evidence="3" id="KW-1185">Reference proteome</keyword>
<sequence length="356" mass="38260">MTNNAAAALATRRENGGVATNSIADKIRSMEGQFQAAMPKGAEATQLIRDALTAMRMTKNLSRAEETSVLGALMTCAQLGLRPGVLGHAWLLPFWDGKNRGYKAQLVIGYQGLIELAHRSGKIQSLIARTVYANDEFDVEYGLADTLKHKPNLFEDRGDPIAYYAVVKFVGGGHAFYVMSHRDMLRYRDLNATAKTKDGKVFGPWVDHFEGMAHKTCVRQLAKYMPKSTELAIALAADDGVRVDITPTVDAAEATDHPVMEGEVVDPVSAPPAADRTVSGPPAAPGPIQPPQKAALTRLWTRLGYAGDDNHGARMQIVAHELGGLVVESTDELTTADADILIRALTARGEQTGGAA</sequence>
<evidence type="ECO:0000256" key="1">
    <source>
        <dbReference type="SAM" id="MobiDB-lite"/>
    </source>
</evidence>
<comment type="caution">
    <text evidence="2">The sequence shown here is derived from an EMBL/GenBank/DDBJ whole genome shotgun (WGS) entry which is preliminary data.</text>
</comment>
<protein>
    <submittedName>
        <fullName evidence="2">Recombination protein RecT</fullName>
    </submittedName>
</protein>
<dbReference type="AlphaFoldDB" id="A0AAE4B2D8"/>
<dbReference type="GO" id="GO:0003677">
    <property type="term" value="F:DNA binding"/>
    <property type="evidence" value="ECO:0007669"/>
    <property type="project" value="InterPro"/>
</dbReference>
<evidence type="ECO:0000313" key="2">
    <source>
        <dbReference type="EMBL" id="MDQ0371552.1"/>
    </source>
</evidence>
<proteinExistence type="predicted"/>
<dbReference type="NCBIfam" id="TIGR00616">
    <property type="entry name" value="rect"/>
    <property type="match status" value="1"/>
</dbReference>
<dbReference type="Proteomes" id="UP001240236">
    <property type="component" value="Unassembled WGS sequence"/>
</dbReference>
<accession>A0AAE4B2D8</accession>
<gene>
    <name evidence="2" type="ORF">J2S42_008221</name>
</gene>
<dbReference type="InterPro" id="IPR018330">
    <property type="entry name" value="RecT_fam"/>
</dbReference>
<dbReference type="EMBL" id="JAUSUZ010000001">
    <property type="protein sequence ID" value="MDQ0371552.1"/>
    <property type="molecule type" value="Genomic_DNA"/>
</dbReference>
<dbReference type="Pfam" id="PF03837">
    <property type="entry name" value="RecT"/>
    <property type="match status" value="1"/>
</dbReference>
<dbReference type="NCBIfam" id="NF007351">
    <property type="entry name" value="PRK09846.1"/>
    <property type="match status" value="1"/>
</dbReference>
<dbReference type="RefSeq" id="WP_307248444.1">
    <property type="nucleotide sequence ID" value="NZ_JAUSUZ010000001.1"/>
</dbReference>
<dbReference type="GO" id="GO:0006259">
    <property type="term" value="P:DNA metabolic process"/>
    <property type="evidence" value="ECO:0007669"/>
    <property type="project" value="InterPro"/>
</dbReference>
<name>A0AAE4B2D8_9ACTN</name>
<reference evidence="2 3" key="1">
    <citation type="submission" date="2023-07" db="EMBL/GenBank/DDBJ databases">
        <title>Sequencing the genomes of 1000 actinobacteria strains.</title>
        <authorList>
            <person name="Klenk H.-P."/>
        </authorList>
    </citation>
    <scope>NUCLEOTIDE SEQUENCE [LARGE SCALE GENOMIC DNA]</scope>
    <source>
        <strain evidence="2 3">DSM 44709</strain>
    </source>
</reference>